<keyword evidence="3" id="KW-0378">Hydrolase</keyword>
<feature type="transmembrane region" description="Helical" evidence="1">
    <location>
        <begin position="165"/>
        <end position="187"/>
    </location>
</feature>
<dbReference type="Proteomes" id="UP000621670">
    <property type="component" value="Unassembled WGS sequence"/>
</dbReference>
<feature type="transmembrane region" description="Helical" evidence="1">
    <location>
        <begin position="77"/>
        <end position="93"/>
    </location>
</feature>
<accession>A0ABR7JI41</accession>
<keyword evidence="1" id="KW-0472">Membrane</keyword>
<evidence type="ECO:0000259" key="2">
    <source>
        <dbReference type="Pfam" id="PF02517"/>
    </source>
</evidence>
<comment type="caution">
    <text evidence="3">The sequence shown here is derived from an EMBL/GenBank/DDBJ whole genome shotgun (WGS) entry which is preliminary data.</text>
</comment>
<evidence type="ECO:0000313" key="3">
    <source>
        <dbReference type="EMBL" id="MBC5864038.1"/>
    </source>
</evidence>
<keyword evidence="1" id="KW-0812">Transmembrane</keyword>
<keyword evidence="1" id="KW-1133">Transmembrane helix</keyword>
<reference evidence="3 4" key="1">
    <citation type="submission" date="2020-08" db="EMBL/GenBank/DDBJ databases">
        <title>Description of novel Flavobacterium F-400 isolate.</title>
        <authorList>
            <person name="Saticioglu I."/>
            <person name="Duman M."/>
            <person name="Altun S."/>
        </authorList>
    </citation>
    <scope>NUCLEOTIDE SEQUENCE [LARGE SCALE GENOMIC DNA]</scope>
    <source>
        <strain evidence="3 4">F-400</strain>
    </source>
</reference>
<feature type="transmembrane region" description="Helical" evidence="1">
    <location>
        <begin position="35"/>
        <end position="57"/>
    </location>
</feature>
<keyword evidence="3" id="KW-0645">Protease</keyword>
<evidence type="ECO:0000313" key="4">
    <source>
        <dbReference type="Proteomes" id="UP000621670"/>
    </source>
</evidence>
<organism evidence="3 4">
    <name type="scientific">Flavobacterium turcicum</name>
    <dbReference type="NCBI Taxonomy" id="2764718"/>
    <lineage>
        <taxon>Bacteria</taxon>
        <taxon>Pseudomonadati</taxon>
        <taxon>Bacteroidota</taxon>
        <taxon>Flavobacteriia</taxon>
        <taxon>Flavobacteriales</taxon>
        <taxon>Flavobacteriaceae</taxon>
        <taxon>Flavobacterium</taxon>
    </lineage>
</organism>
<feature type="transmembrane region" description="Helical" evidence="1">
    <location>
        <begin position="140"/>
        <end position="158"/>
    </location>
</feature>
<dbReference type="GO" id="GO:0008237">
    <property type="term" value="F:metallopeptidase activity"/>
    <property type="evidence" value="ECO:0007669"/>
    <property type="project" value="UniProtKB-KW"/>
</dbReference>
<keyword evidence="4" id="KW-1185">Reference proteome</keyword>
<feature type="domain" description="CAAX prenyl protease 2/Lysostaphin resistance protein A-like" evidence="2">
    <location>
        <begin position="79"/>
        <end position="206"/>
    </location>
</feature>
<dbReference type="Pfam" id="PF02517">
    <property type="entry name" value="Rce1-like"/>
    <property type="match status" value="1"/>
</dbReference>
<name>A0ABR7JI41_9FLAO</name>
<keyword evidence="3" id="KW-0482">Metalloprotease</keyword>
<evidence type="ECO:0000256" key="1">
    <source>
        <dbReference type="SAM" id="Phobius"/>
    </source>
</evidence>
<proteinExistence type="predicted"/>
<dbReference type="InterPro" id="IPR003675">
    <property type="entry name" value="Rce1/LyrA-like_dom"/>
</dbReference>
<sequence length="259" mass="29842">MSDFINKQLLQFLSFLKNPTDEVPLPTTIASKFKIVLSFFLLEIPVMLVLILIISGLETAKLINTDNHSIETLLKTVPTTALFFLVVIIAPLFEELIFRLYLRYETNLLIGISIRFSQLFFDREKAAHFDLAMNSKWSRFYPKIFYFSALLFGLVHLVNFEITPAILLLSPIIVAPQIVLGLVIGYLRVRHGFWTGFLMHAFHNFVFIGISIIALKTNPDLEKKKISQQKIIEWNSSQECIVHNTLKHEKVFQLNNDNT</sequence>
<dbReference type="RefSeq" id="WP_166137469.1">
    <property type="nucleotide sequence ID" value="NZ_JAAOBY010000006.1"/>
</dbReference>
<dbReference type="EMBL" id="JACRUM010000006">
    <property type="protein sequence ID" value="MBC5864038.1"/>
    <property type="molecule type" value="Genomic_DNA"/>
</dbReference>
<feature type="transmembrane region" description="Helical" evidence="1">
    <location>
        <begin position="193"/>
        <end position="215"/>
    </location>
</feature>
<gene>
    <name evidence="3" type="ORF">H8R26_11450</name>
</gene>
<protein>
    <submittedName>
        <fullName evidence="3">CPBP family intramembrane metalloprotease</fullName>
    </submittedName>
</protein>